<dbReference type="Gene3D" id="1.10.10.60">
    <property type="entry name" value="Homeodomain-like"/>
    <property type="match status" value="1"/>
</dbReference>
<sequence>MPRKATFSPGSKKHNFQPFKDKLELIRKCEAGIAHSVVTVQIMGVSRSTVSTIWKNRDKCRETAAIANTLLGS</sequence>
<comment type="subcellular location">
    <subcellularLocation>
        <location evidence="1">Nucleus</location>
    </subcellularLocation>
</comment>
<comment type="caution">
    <text evidence="2">The sequence shown here is derived from an EMBL/GenBank/DDBJ whole genome shotgun (WGS) entry which is preliminary data.</text>
</comment>
<dbReference type="Proteomes" id="UP000324222">
    <property type="component" value="Unassembled WGS sequence"/>
</dbReference>
<evidence type="ECO:0000313" key="3">
    <source>
        <dbReference type="Proteomes" id="UP000324222"/>
    </source>
</evidence>
<evidence type="ECO:0000313" key="2">
    <source>
        <dbReference type="EMBL" id="MPC39817.1"/>
    </source>
</evidence>
<protein>
    <recommendedName>
        <fullName evidence="4">HTH psq-type domain-containing protein</fullName>
    </recommendedName>
</protein>
<name>A0A5B7F2S0_PORTR</name>
<dbReference type="InterPro" id="IPR009057">
    <property type="entry name" value="Homeodomain-like_sf"/>
</dbReference>
<dbReference type="AlphaFoldDB" id="A0A5B7F2S0"/>
<keyword evidence="3" id="KW-1185">Reference proteome</keyword>
<evidence type="ECO:0008006" key="4">
    <source>
        <dbReference type="Google" id="ProtNLM"/>
    </source>
</evidence>
<proteinExistence type="predicted"/>
<dbReference type="GO" id="GO:0005634">
    <property type="term" value="C:nucleus"/>
    <property type="evidence" value="ECO:0007669"/>
    <property type="project" value="UniProtKB-SubCell"/>
</dbReference>
<dbReference type="EMBL" id="VSRR010004487">
    <property type="protein sequence ID" value="MPC39817.1"/>
    <property type="molecule type" value="Genomic_DNA"/>
</dbReference>
<evidence type="ECO:0000256" key="1">
    <source>
        <dbReference type="ARBA" id="ARBA00004123"/>
    </source>
</evidence>
<organism evidence="2 3">
    <name type="scientific">Portunus trituberculatus</name>
    <name type="common">Swimming crab</name>
    <name type="synonym">Neptunus trituberculatus</name>
    <dbReference type="NCBI Taxonomy" id="210409"/>
    <lineage>
        <taxon>Eukaryota</taxon>
        <taxon>Metazoa</taxon>
        <taxon>Ecdysozoa</taxon>
        <taxon>Arthropoda</taxon>
        <taxon>Crustacea</taxon>
        <taxon>Multicrustacea</taxon>
        <taxon>Malacostraca</taxon>
        <taxon>Eumalacostraca</taxon>
        <taxon>Eucarida</taxon>
        <taxon>Decapoda</taxon>
        <taxon>Pleocyemata</taxon>
        <taxon>Brachyura</taxon>
        <taxon>Eubrachyura</taxon>
        <taxon>Portunoidea</taxon>
        <taxon>Portunidae</taxon>
        <taxon>Portuninae</taxon>
        <taxon>Portunus</taxon>
    </lineage>
</organism>
<gene>
    <name evidence="2" type="ORF">E2C01_033366</name>
</gene>
<dbReference type="SUPFAM" id="SSF46689">
    <property type="entry name" value="Homeodomain-like"/>
    <property type="match status" value="1"/>
</dbReference>
<accession>A0A5B7F2S0</accession>
<reference evidence="2 3" key="1">
    <citation type="submission" date="2019-05" db="EMBL/GenBank/DDBJ databases">
        <title>Another draft genome of Portunus trituberculatus and its Hox gene families provides insights of decapod evolution.</title>
        <authorList>
            <person name="Jeong J.-H."/>
            <person name="Song I."/>
            <person name="Kim S."/>
            <person name="Choi T."/>
            <person name="Kim D."/>
            <person name="Ryu S."/>
            <person name="Kim W."/>
        </authorList>
    </citation>
    <scope>NUCLEOTIDE SEQUENCE [LARGE SCALE GENOMIC DNA]</scope>
    <source>
        <tissue evidence="2">Muscle</tissue>
    </source>
</reference>